<sequence length="140" mass="14932">MSAGKAEDGLDLPEDGPMSADEKAAHADRSLLEDVEALVEDGRTYLEAELNFQKTRAAFAADRAKKIAALGIGAAIVVFLALIGLTVGLIIAFMPMLTPWGATALIVGLWLLAAFLMLRKAASHWEELMSAFDNGEGEDE</sequence>
<evidence type="ECO:0000313" key="1">
    <source>
        <dbReference type="EMBL" id="AKH41488.1"/>
    </source>
</evidence>
<dbReference type="AlphaFoldDB" id="A0A0F7KLT3"/>
<keyword evidence="2" id="KW-1185">Reference proteome</keyword>
<dbReference type="STRING" id="1267766.WYH_00429"/>
<protein>
    <submittedName>
        <fullName evidence="1">Uncharacterized protein</fullName>
    </submittedName>
</protein>
<evidence type="ECO:0000313" key="2">
    <source>
        <dbReference type="Proteomes" id="UP000034392"/>
    </source>
</evidence>
<gene>
    <name evidence="1" type="ORF">WYH_00429</name>
</gene>
<dbReference type="EMBL" id="CP011452">
    <property type="protein sequence ID" value="AKH41488.1"/>
    <property type="molecule type" value="Genomic_DNA"/>
</dbReference>
<dbReference type="Proteomes" id="UP000034392">
    <property type="component" value="Chromosome"/>
</dbReference>
<name>A0A0F7KLT3_9SPHN</name>
<dbReference type="RefSeq" id="WP_053833348.1">
    <property type="nucleotide sequence ID" value="NZ_CP011452.2"/>
</dbReference>
<organism evidence="1 2">
    <name type="scientific">Croceibacterium atlanticum</name>
    <dbReference type="NCBI Taxonomy" id="1267766"/>
    <lineage>
        <taxon>Bacteria</taxon>
        <taxon>Pseudomonadati</taxon>
        <taxon>Pseudomonadota</taxon>
        <taxon>Alphaproteobacteria</taxon>
        <taxon>Sphingomonadales</taxon>
        <taxon>Erythrobacteraceae</taxon>
        <taxon>Croceibacterium</taxon>
    </lineage>
</organism>
<dbReference type="OrthoDB" id="7392290at2"/>
<reference evidence="1" key="1">
    <citation type="submission" date="2015-05" db="EMBL/GenBank/DDBJ databases">
        <title>The complete genome of Altererythrobacter atlanticus strain 26DY36.</title>
        <authorList>
            <person name="Wu Y.-H."/>
            <person name="Cheng H."/>
            <person name="Wu X.-W."/>
        </authorList>
    </citation>
    <scope>NUCLEOTIDE SEQUENCE [LARGE SCALE GENOMIC DNA]</scope>
    <source>
        <strain evidence="1">26DY36</strain>
    </source>
</reference>
<proteinExistence type="predicted"/>
<accession>A0A0F7KLT3</accession>
<dbReference type="PATRIC" id="fig|1267766.3.peg.433"/>
<dbReference type="KEGG" id="aay:WYH_00429"/>